<accession>H5UVQ4</accession>
<dbReference type="SUPFAM" id="SSF58104">
    <property type="entry name" value="Methyl-accepting chemotaxis protein (MCP) signaling domain"/>
    <property type="match status" value="1"/>
</dbReference>
<name>H5UVQ4_9MICO</name>
<keyword evidence="2" id="KW-1185">Reference proteome</keyword>
<dbReference type="STRING" id="1089455.MOPEL_135_00500"/>
<dbReference type="AlphaFoldDB" id="H5UVQ4"/>
<reference evidence="1 2" key="1">
    <citation type="submission" date="2012-02" db="EMBL/GenBank/DDBJ databases">
        <title>Whole genome shotgun sequence of Mobilicoccus pelagius NBRC 104925.</title>
        <authorList>
            <person name="Yoshida Y."/>
            <person name="Hosoyama A."/>
            <person name="Tsuchikane K."/>
            <person name="Katsumata H."/>
            <person name="Yamazaki S."/>
            <person name="Fujita N."/>
        </authorList>
    </citation>
    <scope>NUCLEOTIDE SEQUENCE [LARGE SCALE GENOMIC DNA]</scope>
    <source>
        <strain evidence="1 2">NBRC 104925</strain>
    </source>
</reference>
<gene>
    <name evidence="1" type="ORF">MOPEL_135_00500</name>
</gene>
<organism evidence="1 2">
    <name type="scientific">Mobilicoccus pelagius NBRC 104925</name>
    <dbReference type="NCBI Taxonomy" id="1089455"/>
    <lineage>
        <taxon>Bacteria</taxon>
        <taxon>Bacillati</taxon>
        <taxon>Actinomycetota</taxon>
        <taxon>Actinomycetes</taxon>
        <taxon>Micrococcales</taxon>
        <taxon>Dermatophilaceae</taxon>
        <taxon>Mobilicoccus</taxon>
    </lineage>
</organism>
<comment type="caution">
    <text evidence="1">The sequence shown here is derived from an EMBL/GenBank/DDBJ whole genome shotgun (WGS) entry which is preliminary data.</text>
</comment>
<evidence type="ECO:0000313" key="1">
    <source>
        <dbReference type="EMBL" id="GAB49812.1"/>
    </source>
</evidence>
<proteinExistence type="predicted"/>
<dbReference type="EMBL" id="BAFE01000094">
    <property type="protein sequence ID" value="GAB49812.1"/>
    <property type="molecule type" value="Genomic_DNA"/>
</dbReference>
<dbReference type="Proteomes" id="UP000004367">
    <property type="component" value="Unassembled WGS sequence"/>
</dbReference>
<evidence type="ECO:0000313" key="2">
    <source>
        <dbReference type="Proteomes" id="UP000004367"/>
    </source>
</evidence>
<sequence length="90" mass="9708">MSPRAAARGRRGCPTFSDRRERAVLGRVEDLADETSDATSDIVSQVEATRADAQSAIEGIDGIVGIITDLDGYQRAISDDVEERRNATRG</sequence>
<protein>
    <submittedName>
        <fullName evidence="1">Putative methyl-accepting chemotaxis sensory transducer</fullName>
    </submittedName>
</protein>